<evidence type="ECO:0000313" key="2">
    <source>
        <dbReference type="EMBL" id="HHQ50852.1"/>
    </source>
</evidence>
<dbReference type="NCBIfam" id="TIGR02619">
    <property type="entry name" value="putative CRISPR-associated protein, APE2256 family"/>
    <property type="match status" value="1"/>
</dbReference>
<evidence type="ECO:0000259" key="1">
    <source>
        <dbReference type="Pfam" id="PF09651"/>
    </source>
</evidence>
<feature type="domain" description="CRISPR system ring nuclease SSO1393-like" evidence="1">
    <location>
        <begin position="76"/>
        <end position="209"/>
    </location>
</feature>
<organism evidence="2">
    <name type="scientific">Ignisphaera aggregans</name>
    <dbReference type="NCBI Taxonomy" id="334771"/>
    <lineage>
        <taxon>Archaea</taxon>
        <taxon>Thermoproteota</taxon>
        <taxon>Thermoprotei</taxon>
        <taxon>Desulfurococcales</taxon>
        <taxon>Desulfurococcaceae</taxon>
        <taxon>Ignisphaera</taxon>
    </lineage>
</organism>
<accession>A0A7J3Z848</accession>
<gene>
    <name evidence="2" type="ORF">ENM66_05835</name>
</gene>
<name>A0A7J3Z848_9CREN</name>
<protein>
    <submittedName>
        <fullName evidence="2">Putative CRISPR-associated protein</fullName>
    </submittedName>
</protein>
<dbReference type="Gene3D" id="1.10.196.30">
    <property type="match status" value="1"/>
</dbReference>
<dbReference type="Gene3D" id="3.40.50.10770">
    <property type="entry name" value="Hypothetical protein VC1899 like domain (Restriction endonuclease-like)"/>
    <property type="match status" value="1"/>
</dbReference>
<dbReference type="EMBL" id="DRYQ01000086">
    <property type="protein sequence ID" value="HHQ50852.1"/>
    <property type="molecule type" value="Genomic_DNA"/>
</dbReference>
<dbReference type="AlphaFoldDB" id="A0A7J3Z848"/>
<reference evidence="2" key="1">
    <citation type="journal article" date="2020" name="mSystems">
        <title>Genome- and Community-Level Interaction Insights into Carbon Utilization and Element Cycling Functions of Hydrothermarchaeota in Hydrothermal Sediment.</title>
        <authorList>
            <person name="Zhou Z."/>
            <person name="Liu Y."/>
            <person name="Xu W."/>
            <person name="Pan J."/>
            <person name="Luo Z.H."/>
            <person name="Li M."/>
        </authorList>
    </citation>
    <scope>NUCLEOTIDE SEQUENCE [LARGE SCALE GENOMIC DNA]</scope>
    <source>
        <strain evidence="2">SpSt-1105</strain>
    </source>
</reference>
<sequence>MRLAIASTVGTSLLRNFVADTRFRSIVERFAMVDWDRVAVDDPRNTYPSGVICRALKNVELLAKLEQFALENPVRALAEVNGIETTLTKFPTPRGAVDVVLIASQTCNSLLCAQIARKVLKAMGYSNVEVVEVKALKSVDEFDEGLLELLDKVVEHIEGYLKRGYKVVVSATPGFKAETAFLTIVAMLLGIPSIYIHESFKAPVTLPVLPIRVDTATLSEVLELFRSSNCVDKGVAINVLGEKLSEYLFTQIITEKPGGEVCLRVWLSKLLKIVEQRIKE</sequence>
<proteinExistence type="predicted"/>
<dbReference type="Pfam" id="PF09651">
    <property type="entry name" value="Cas_APE2256"/>
    <property type="match status" value="1"/>
</dbReference>
<dbReference type="InterPro" id="IPR013442">
    <property type="entry name" value="SSO1393-like"/>
</dbReference>
<comment type="caution">
    <text evidence="2">The sequence shown here is derived from an EMBL/GenBank/DDBJ whole genome shotgun (WGS) entry which is preliminary data.</text>
</comment>